<dbReference type="InterPro" id="IPR017871">
    <property type="entry name" value="ABC_transporter-like_CS"/>
</dbReference>
<dbReference type="InterPro" id="IPR013611">
    <property type="entry name" value="Transp-assoc_OB_typ2"/>
</dbReference>
<dbReference type="InterPro" id="IPR003439">
    <property type="entry name" value="ABC_transporter-like_ATP-bd"/>
</dbReference>
<dbReference type="SUPFAM" id="SSF52540">
    <property type="entry name" value="P-loop containing nucleoside triphosphate hydrolases"/>
    <property type="match status" value="1"/>
</dbReference>
<dbReference type="PROSITE" id="PS50893">
    <property type="entry name" value="ABC_TRANSPORTER_2"/>
    <property type="match status" value="1"/>
</dbReference>
<dbReference type="RefSeq" id="WP_038066979.1">
    <property type="nucleotide sequence ID" value="NZ_JPSL02000036.1"/>
</dbReference>
<name>A0A0D6XAN0_THEFI</name>
<dbReference type="PANTHER" id="PTHR42781">
    <property type="entry name" value="SPERMIDINE/PUTRESCINE IMPORT ATP-BINDING PROTEIN POTA"/>
    <property type="match status" value="1"/>
</dbReference>
<protein>
    <submittedName>
        <fullName evidence="5">Spermidine/putrescine ABC transporter ATPase</fullName>
    </submittedName>
</protein>
<dbReference type="InterPro" id="IPR050093">
    <property type="entry name" value="ABC_SmlMolc_Importer"/>
</dbReference>
<keyword evidence="6" id="KW-1185">Reference proteome</keyword>
<comment type="caution">
    <text evidence="5">The sequence shown here is derived from an EMBL/GenBank/DDBJ whole genome shotgun (WGS) entry which is preliminary data.</text>
</comment>
<evidence type="ECO:0000313" key="5">
    <source>
        <dbReference type="EMBL" id="KIX84732.1"/>
    </source>
</evidence>
<dbReference type="Pfam" id="PF08402">
    <property type="entry name" value="TOBE_2"/>
    <property type="match status" value="1"/>
</dbReference>
<dbReference type="OrthoDB" id="25822at2"/>
<dbReference type="InterPro" id="IPR027417">
    <property type="entry name" value="P-loop_NTPase"/>
</dbReference>
<evidence type="ECO:0000256" key="3">
    <source>
        <dbReference type="ARBA" id="ARBA00022840"/>
    </source>
</evidence>
<dbReference type="PANTHER" id="PTHR42781:SF4">
    <property type="entry name" value="SPERMIDINE_PUTRESCINE IMPORT ATP-BINDING PROTEIN POTA"/>
    <property type="match status" value="1"/>
</dbReference>
<evidence type="ECO:0000256" key="1">
    <source>
        <dbReference type="ARBA" id="ARBA00022448"/>
    </source>
</evidence>
<dbReference type="GO" id="GO:0043190">
    <property type="term" value="C:ATP-binding cassette (ABC) transporter complex"/>
    <property type="evidence" value="ECO:0007669"/>
    <property type="project" value="InterPro"/>
</dbReference>
<dbReference type="EMBL" id="JPSL02000036">
    <property type="protein sequence ID" value="KIX84732.1"/>
    <property type="molecule type" value="Genomic_DNA"/>
</dbReference>
<feature type="domain" description="ABC transporter" evidence="4">
    <location>
        <begin position="13"/>
        <end position="243"/>
    </location>
</feature>
<accession>A0A0D6XAN0</accession>
<keyword evidence="3" id="KW-0067">ATP-binding</keyword>
<dbReference type="STRING" id="276.THFILI_01705"/>
<dbReference type="Pfam" id="PF00005">
    <property type="entry name" value="ABC_tran"/>
    <property type="match status" value="1"/>
</dbReference>
<dbReference type="AlphaFoldDB" id="A0A0D6XAN0"/>
<gene>
    <name evidence="5" type="ORF">THFILI_01705</name>
</gene>
<proteinExistence type="predicted"/>
<evidence type="ECO:0000259" key="4">
    <source>
        <dbReference type="PROSITE" id="PS50893"/>
    </source>
</evidence>
<dbReference type="SMART" id="SM00382">
    <property type="entry name" value="AAA"/>
    <property type="match status" value="1"/>
</dbReference>
<dbReference type="InterPro" id="IPR003593">
    <property type="entry name" value="AAA+_ATPase"/>
</dbReference>
<keyword evidence="2" id="KW-0547">Nucleotide-binding</keyword>
<dbReference type="SUPFAM" id="SSF50331">
    <property type="entry name" value="MOP-like"/>
    <property type="match status" value="1"/>
</dbReference>
<dbReference type="FunFam" id="3.40.50.300:FF:000133">
    <property type="entry name" value="Spermidine/putrescine import ATP-binding protein PotA"/>
    <property type="match status" value="1"/>
</dbReference>
<evidence type="ECO:0000313" key="6">
    <source>
        <dbReference type="Proteomes" id="UP000030364"/>
    </source>
</evidence>
<keyword evidence="1" id="KW-0813">Transport</keyword>
<dbReference type="Gene3D" id="3.40.50.300">
    <property type="entry name" value="P-loop containing nucleotide triphosphate hydrolases"/>
    <property type="match status" value="1"/>
</dbReference>
<sequence>MIGTKVQKGVEGLRLEGLRKRFGEVEVLRGVSLEVRKGEFFTLLGPSGCGKTTLLRLVGGFEVPDAGRVLLSGRDITGLPAHLRPVNTVFQNYALFPHLTVYENVAFGLRSRRFPEGEVRARVEYALGLLRLESLVHRYPHQLSGGQKQRVALARALVNEPEVLLLDEPMSALDAKLRAEVQVELRNLQRRLGATFILVTHDQEEAMAVSDRIGVMEAGTLLQVGTPEEVYERPRTRFVAEFLGVANLIPARRKDGGVETPYGLFPLRPPWEEGLLALRPERVEVHLEPVPGSSPAQVRQVVYRGAYLEAFLDPPLRVRTPLRLAPGQEVHVRLPVEGLVILDE</sequence>
<dbReference type="PROSITE" id="PS00211">
    <property type="entry name" value="ABC_TRANSPORTER_1"/>
    <property type="match status" value="1"/>
</dbReference>
<dbReference type="InterPro" id="IPR008995">
    <property type="entry name" value="Mo/tungstate-bd_C_term_dom"/>
</dbReference>
<dbReference type="Proteomes" id="UP000030364">
    <property type="component" value="Unassembled WGS sequence"/>
</dbReference>
<reference evidence="5 6" key="1">
    <citation type="journal article" date="2015" name="Genome Announc.">
        <title>Draft Genome Sequence of the Thermophile Thermus filiformis ATCC 43280, Producer of Carotenoid-(Di)glucoside-Branched Fatty Acid (Di)esters and Source of Hyperthermostable Enzymes of Biotechnological Interest.</title>
        <authorList>
            <person name="Mandelli F."/>
            <person name="Oliveira Ramires B."/>
            <person name="Couger M.B."/>
            <person name="Paixao D.A."/>
            <person name="Camilo C.M."/>
            <person name="Polikarpov I."/>
            <person name="Prade R."/>
            <person name="Riano-Pachon D.M."/>
            <person name="Squina F.M."/>
        </authorList>
    </citation>
    <scope>NUCLEOTIDE SEQUENCE [LARGE SCALE GENOMIC DNA]</scope>
    <source>
        <strain evidence="5 6">ATCC 43280</strain>
    </source>
</reference>
<evidence type="ECO:0000256" key="2">
    <source>
        <dbReference type="ARBA" id="ARBA00022741"/>
    </source>
</evidence>
<dbReference type="GO" id="GO:0022857">
    <property type="term" value="F:transmembrane transporter activity"/>
    <property type="evidence" value="ECO:0007669"/>
    <property type="project" value="InterPro"/>
</dbReference>
<dbReference type="GO" id="GO:0016887">
    <property type="term" value="F:ATP hydrolysis activity"/>
    <property type="evidence" value="ECO:0007669"/>
    <property type="project" value="InterPro"/>
</dbReference>
<dbReference type="GO" id="GO:0005524">
    <property type="term" value="F:ATP binding"/>
    <property type="evidence" value="ECO:0007669"/>
    <property type="project" value="UniProtKB-KW"/>
</dbReference>
<organism evidence="5 6">
    <name type="scientific">Thermus filiformis</name>
    <dbReference type="NCBI Taxonomy" id="276"/>
    <lineage>
        <taxon>Bacteria</taxon>
        <taxon>Thermotogati</taxon>
        <taxon>Deinococcota</taxon>
        <taxon>Deinococci</taxon>
        <taxon>Thermales</taxon>
        <taxon>Thermaceae</taxon>
        <taxon>Thermus</taxon>
    </lineage>
</organism>